<evidence type="ECO:0000313" key="1">
    <source>
        <dbReference type="EMBL" id="GGD62942.1"/>
    </source>
</evidence>
<organism evidence="1 2">
    <name type="scientific">Paenibacillus nasutitermitis</name>
    <dbReference type="NCBI Taxonomy" id="1652958"/>
    <lineage>
        <taxon>Bacteria</taxon>
        <taxon>Bacillati</taxon>
        <taxon>Bacillota</taxon>
        <taxon>Bacilli</taxon>
        <taxon>Bacillales</taxon>
        <taxon>Paenibacillaceae</taxon>
        <taxon>Paenibacillus</taxon>
    </lineage>
</organism>
<comment type="caution">
    <text evidence="1">The sequence shown here is derived from an EMBL/GenBank/DDBJ whole genome shotgun (WGS) entry which is preliminary data.</text>
</comment>
<sequence length="74" mass="8267">MSVLKIENSSDCRMRAIISFGSRGKTIEQVVDPFQEAAFIVNNIKSFKIRSIGAEDITECTGKFELKIRLKSAV</sequence>
<dbReference type="Proteomes" id="UP000612456">
    <property type="component" value="Unassembled WGS sequence"/>
</dbReference>
<protein>
    <submittedName>
        <fullName evidence="1">Uncharacterized protein</fullName>
    </submittedName>
</protein>
<proteinExistence type="predicted"/>
<dbReference type="AlphaFoldDB" id="A0A916YUW9"/>
<dbReference type="EMBL" id="BMHP01000002">
    <property type="protein sequence ID" value="GGD62942.1"/>
    <property type="molecule type" value="Genomic_DNA"/>
</dbReference>
<name>A0A916YUW9_9BACL</name>
<keyword evidence="2" id="KW-1185">Reference proteome</keyword>
<gene>
    <name evidence="1" type="ORF">GCM10010911_20890</name>
</gene>
<accession>A0A916YUW9</accession>
<reference evidence="1" key="2">
    <citation type="submission" date="2020-09" db="EMBL/GenBank/DDBJ databases">
        <authorList>
            <person name="Sun Q."/>
            <person name="Zhou Y."/>
        </authorList>
    </citation>
    <scope>NUCLEOTIDE SEQUENCE</scope>
    <source>
        <strain evidence="1">CGMCC 1.15178</strain>
    </source>
</reference>
<reference evidence="1" key="1">
    <citation type="journal article" date="2014" name="Int. J. Syst. Evol. Microbiol.">
        <title>Complete genome sequence of Corynebacterium casei LMG S-19264T (=DSM 44701T), isolated from a smear-ripened cheese.</title>
        <authorList>
            <consortium name="US DOE Joint Genome Institute (JGI-PGF)"/>
            <person name="Walter F."/>
            <person name="Albersmeier A."/>
            <person name="Kalinowski J."/>
            <person name="Ruckert C."/>
        </authorList>
    </citation>
    <scope>NUCLEOTIDE SEQUENCE</scope>
    <source>
        <strain evidence="1">CGMCC 1.15178</strain>
    </source>
</reference>
<evidence type="ECO:0000313" key="2">
    <source>
        <dbReference type="Proteomes" id="UP000612456"/>
    </source>
</evidence>